<comment type="caution">
    <text evidence="1">The sequence shown here is derived from an EMBL/GenBank/DDBJ whole genome shotgun (WGS) entry which is preliminary data.</text>
</comment>
<reference evidence="1 2" key="1">
    <citation type="submission" date="2018-01" db="EMBL/GenBank/DDBJ databases">
        <title>Draft genome of the strawberry crown rot pathogen Phytophthora cactorum.</title>
        <authorList>
            <person name="Armitage A.D."/>
            <person name="Lysoe E."/>
            <person name="Nellist C.F."/>
            <person name="Harrison R.J."/>
            <person name="Brurberg M.B."/>
        </authorList>
    </citation>
    <scope>NUCLEOTIDE SEQUENCE [LARGE SCALE GENOMIC DNA]</scope>
    <source>
        <strain evidence="1 2">10300</strain>
    </source>
</reference>
<gene>
    <name evidence="1" type="ORF">PC110_g14881</name>
</gene>
<evidence type="ECO:0000313" key="2">
    <source>
        <dbReference type="Proteomes" id="UP000251314"/>
    </source>
</evidence>
<organism evidence="1 2">
    <name type="scientific">Phytophthora cactorum</name>
    <dbReference type="NCBI Taxonomy" id="29920"/>
    <lineage>
        <taxon>Eukaryota</taxon>
        <taxon>Sar</taxon>
        <taxon>Stramenopiles</taxon>
        <taxon>Oomycota</taxon>
        <taxon>Peronosporomycetes</taxon>
        <taxon>Peronosporales</taxon>
        <taxon>Peronosporaceae</taxon>
        <taxon>Phytophthora</taxon>
    </lineage>
</organism>
<keyword evidence="2" id="KW-1185">Reference proteome</keyword>
<name>A0A329RVG9_9STRA</name>
<dbReference type="VEuPathDB" id="FungiDB:PC110_g14881"/>
<protein>
    <submittedName>
        <fullName evidence="1">Uncharacterized protein</fullName>
    </submittedName>
</protein>
<dbReference type="AlphaFoldDB" id="A0A329RVG9"/>
<dbReference type="EMBL" id="MJFZ01000470">
    <property type="protein sequence ID" value="RAW28753.1"/>
    <property type="molecule type" value="Genomic_DNA"/>
</dbReference>
<sequence>MTEQLFTQRNQLTKLSHRQTSCRSRIEGVITGESFGQRFQETCITGGDPLDRQLWRRVRVSRRASAQGMTRHIWGD</sequence>
<evidence type="ECO:0000313" key="1">
    <source>
        <dbReference type="EMBL" id="RAW28753.1"/>
    </source>
</evidence>
<accession>A0A329RVG9</accession>
<proteinExistence type="predicted"/>
<dbReference type="Proteomes" id="UP000251314">
    <property type="component" value="Unassembled WGS sequence"/>
</dbReference>